<keyword evidence="2" id="KW-1185">Reference proteome</keyword>
<protein>
    <submittedName>
        <fullName evidence="1">Uncharacterized protein</fullName>
    </submittedName>
</protein>
<organism evidence="1 2">
    <name type="scientific">Panicum hallii var. hallii</name>
    <dbReference type="NCBI Taxonomy" id="1504633"/>
    <lineage>
        <taxon>Eukaryota</taxon>
        <taxon>Viridiplantae</taxon>
        <taxon>Streptophyta</taxon>
        <taxon>Embryophyta</taxon>
        <taxon>Tracheophyta</taxon>
        <taxon>Spermatophyta</taxon>
        <taxon>Magnoliopsida</taxon>
        <taxon>Liliopsida</taxon>
        <taxon>Poales</taxon>
        <taxon>Poaceae</taxon>
        <taxon>PACMAD clade</taxon>
        <taxon>Panicoideae</taxon>
        <taxon>Panicodae</taxon>
        <taxon>Paniceae</taxon>
        <taxon>Panicinae</taxon>
        <taxon>Panicum</taxon>
        <taxon>Panicum sect. Panicum</taxon>
    </lineage>
</organism>
<reference evidence="1 2" key="1">
    <citation type="submission" date="2018-04" db="EMBL/GenBank/DDBJ databases">
        <title>WGS assembly of Panicum hallii var. hallii HAL2.</title>
        <authorList>
            <person name="Lovell J."/>
            <person name="Jenkins J."/>
            <person name="Lowry D."/>
            <person name="Mamidi S."/>
            <person name="Sreedasyam A."/>
            <person name="Weng X."/>
            <person name="Barry K."/>
            <person name="Bonette J."/>
            <person name="Campitelli B."/>
            <person name="Daum C."/>
            <person name="Gordon S."/>
            <person name="Gould B."/>
            <person name="Lipzen A."/>
            <person name="MacQueen A."/>
            <person name="Palacio-Mejia J."/>
            <person name="Plott C."/>
            <person name="Shakirov E."/>
            <person name="Shu S."/>
            <person name="Yoshinaga Y."/>
            <person name="Zane M."/>
            <person name="Rokhsar D."/>
            <person name="Grimwood J."/>
            <person name="Schmutz J."/>
            <person name="Juenger T."/>
        </authorList>
    </citation>
    <scope>NUCLEOTIDE SEQUENCE [LARGE SCALE GENOMIC DNA]</scope>
    <source>
        <strain evidence="2">cv. HAL2</strain>
    </source>
</reference>
<evidence type="ECO:0000313" key="1">
    <source>
        <dbReference type="EMBL" id="PUZ39270.1"/>
    </source>
</evidence>
<accession>A0A2T7C7E9</accession>
<dbReference type="EMBL" id="CM009757">
    <property type="protein sequence ID" value="PUZ39270.1"/>
    <property type="molecule type" value="Genomic_DNA"/>
</dbReference>
<dbReference type="Proteomes" id="UP000244336">
    <property type="component" value="Chromosome 9"/>
</dbReference>
<evidence type="ECO:0000313" key="2">
    <source>
        <dbReference type="Proteomes" id="UP000244336"/>
    </source>
</evidence>
<sequence>MPIEDEPFTEPKRWHIDLLYTLFVLRNEENPPSLEKSFLTPKSQRRLGWRLLKSPSFCDSDRLGFVSQPEGVVGLTQTKR</sequence>
<gene>
    <name evidence="1" type="ORF">GQ55_9G273900</name>
</gene>
<dbReference type="Gramene" id="PUZ39270">
    <property type="protein sequence ID" value="PUZ39270"/>
    <property type="gene ID" value="GQ55_9G273900"/>
</dbReference>
<dbReference type="AlphaFoldDB" id="A0A2T7C7E9"/>
<proteinExistence type="predicted"/>
<name>A0A2T7C7E9_9POAL</name>